<dbReference type="PRINTS" id="PR00111">
    <property type="entry name" value="ABHYDROLASE"/>
</dbReference>
<evidence type="ECO:0000259" key="1">
    <source>
        <dbReference type="Pfam" id="PF00561"/>
    </source>
</evidence>
<dbReference type="InterPro" id="IPR050266">
    <property type="entry name" value="AB_hydrolase_sf"/>
</dbReference>
<name>A0A508YHR6_LIMMU</name>
<dbReference type="GO" id="GO:0046464">
    <property type="term" value="P:acylglycerol catabolic process"/>
    <property type="evidence" value="ECO:0007669"/>
    <property type="project" value="TreeGrafter"/>
</dbReference>
<dbReference type="Gene3D" id="3.40.50.1820">
    <property type="entry name" value="alpha/beta hydrolase"/>
    <property type="match status" value="1"/>
</dbReference>
<dbReference type="PANTHER" id="PTHR43798">
    <property type="entry name" value="MONOACYLGLYCEROL LIPASE"/>
    <property type="match status" value="1"/>
</dbReference>
<accession>A0A508YHR6</accession>
<feature type="domain" description="AB hydrolase-1" evidence="1">
    <location>
        <begin position="35"/>
        <end position="125"/>
    </location>
</feature>
<dbReference type="GO" id="GO:0004301">
    <property type="term" value="F:epoxide hydrolase activity"/>
    <property type="evidence" value="ECO:0007669"/>
    <property type="project" value="UniProtKB-EC"/>
</dbReference>
<dbReference type="GO" id="GO:0016020">
    <property type="term" value="C:membrane"/>
    <property type="evidence" value="ECO:0007669"/>
    <property type="project" value="TreeGrafter"/>
</dbReference>
<dbReference type="Proteomes" id="UP000365705">
    <property type="component" value="Unassembled WGS sequence"/>
</dbReference>
<dbReference type="EC" id="3.3.2.10" evidence="2"/>
<dbReference type="RefSeq" id="WP_225431385.1">
    <property type="nucleotide sequence ID" value="NZ_CABFNH010000006.1"/>
</dbReference>
<protein>
    <submittedName>
        <fullName evidence="2">Soluble epoxide hydrolase</fullName>
        <ecNumber evidence="2">3.3.2.10</ecNumber>
    </submittedName>
</protein>
<dbReference type="InterPro" id="IPR029058">
    <property type="entry name" value="AB_hydrolase_fold"/>
</dbReference>
<dbReference type="Pfam" id="PF00561">
    <property type="entry name" value="Abhydrolase_1"/>
    <property type="match status" value="1"/>
</dbReference>
<dbReference type="EMBL" id="CABFNH010000006">
    <property type="protein sequence ID" value="VTZ88982.1"/>
    <property type="molecule type" value="Genomic_DNA"/>
</dbReference>
<reference evidence="2 3" key="1">
    <citation type="submission" date="2019-06" db="EMBL/GenBank/DDBJ databases">
        <authorList>
            <person name="Rodrigo-Torres L."/>
            <person name="Arahal R. D."/>
            <person name="Lucena T."/>
        </authorList>
    </citation>
    <scope>NUCLEOTIDE SEQUENCE [LARGE SCALE GENOMIC DNA]</scope>
    <source>
        <strain evidence="2 3">INIA P508</strain>
    </source>
</reference>
<dbReference type="PANTHER" id="PTHR43798:SF5">
    <property type="entry name" value="MONOACYLGLYCEROL LIPASE ABHD6"/>
    <property type="match status" value="1"/>
</dbReference>
<sequence length="184" mass="19792">MTSYLTTHNKFIGQFAYRELGTDHNGLPLIMLTHLSATLADWDPLFIDQLAGQNHVIAVDLPGVGASRGQVPPTIEEMASQVIEFVQLLGFSKINLLGLSMGGMIAQAVAEKKPELINRLVLAGTGPRGGQGIAQVSTITFTTMSQPPSAKVDGLWANTPVLSIRTTICIDTDDLLEQPQLLEQ</sequence>
<keyword evidence="2" id="KW-0378">Hydrolase</keyword>
<dbReference type="SUPFAM" id="SSF53474">
    <property type="entry name" value="alpha/beta-Hydrolases"/>
    <property type="match status" value="1"/>
</dbReference>
<gene>
    <name evidence="2" type="ORF">LMUP508_00623</name>
</gene>
<dbReference type="AlphaFoldDB" id="A0A508YHR6"/>
<organism evidence="2 3">
    <name type="scientific">Limosilactobacillus mucosae</name>
    <name type="common">Lactobacillus mucosae</name>
    <dbReference type="NCBI Taxonomy" id="97478"/>
    <lineage>
        <taxon>Bacteria</taxon>
        <taxon>Bacillati</taxon>
        <taxon>Bacillota</taxon>
        <taxon>Bacilli</taxon>
        <taxon>Lactobacillales</taxon>
        <taxon>Lactobacillaceae</taxon>
        <taxon>Limosilactobacillus</taxon>
    </lineage>
</organism>
<evidence type="ECO:0000313" key="3">
    <source>
        <dbReference type="Proteomes" id="UP000365705"/>
    </source>
</evidence>
<dbReference type="InterPro" id="IPR000073">
    <property type="entry name" value="AB_hydrolase_1"/>
</dbReference>
<evidence type="ECO:0000313" key="2">
    <source>
        <dbReference type="EMBL" id="VTZ88982.1"/>
    </source>
</evidence>
<proteinExistence type="predicted"/>
<dbReference type="GO" id="GO:0047372">
    <property type="term" value="F:monoacylglycerol lipase activity"/>
    <property type="evidence" value="ECO:0007669"/>
    <property type="project" value="TreeGrafter"/>
</dbReference>